<feature type="repeat" description="ANK" evidence="3">
    <location>
        <begin position="1"/>
        <end position="26"/>
    </location>
</feature>
<gene>
    <name evidence="4" type="ORF">EJ04DRAFT_437101</name>
</gene>
<protein>
    <submittedName>
        <fullName evidence="4">Ankyrin</fullName>
    </submittedName>
</protein>
<accession>A0A9P4R0R9</accession>
<dbReference type="InterPro" id="IPR002110">
    <property type="entry name" value="Ankyrin_rpt"/>
</dbReference>
<evidence type="ECO:0000256" key="2">
    <source>
        <dbReference type="ARBA" id="ARBA00023043"/>
    </source>
</evidence>
<keyword evidence="2 3" id="KW-0040">ANK repeat</keyword>
<dbReference type="InterPro" id="IPR036770">
    <property type="entry name" value="Ankyrin_rpt-contain_sf"/>
</dbReference>
<dbReference type="OrthoDB" id="3688702at2759"/>
<reference evidence="4" key="1">
    <citation type="journal article" date="2020" name="Stud. Mycol.">
        <title>101 Dothideomycetes genomes: a test case for predicting lifestyles and emergence of pathogens.</title>
        <authorList>
            <person name="Haridas S."/>
            <person name="Albert R."/>
            <person name="Binder M."/>
            <person name="Bloem J."/>
            <person name="Labutti K."/>
            <person name="Salamov A."/>
            <person name="Andreopoulos B."/>
            <person name="Baker S."/>
            <person name="Barry K."/>
            <person name="Bills G."/>
            <person name="Bluhm B."/>
            <person name="Cannon C."/>
            <person name="Castanera R."/>
            <person name="Culley D."/>
            <person name="Daum C."/>
            <person name="Ezra D."/>
            <person name="Gonzalez J."/>
            <person name="Henrissat B."/>
            <person name="Kuo A."/>
            <person name="Liang C."/>
            <person name="Lipzen A."/>
            <person name="Lutzoni F."/>
            <person name="Magnuson J."/>
            <person name="Mondo S."/>
            <person name="Nolan M."/>
            <person name="Ohm R."/>
            <person name="Pangilinan J."/>
            <person name="Park H.-J."/>
            <person name="Ramirez L."/>
            <person name="Alfaro M."/>
            <person name="Sun H."/>
            <person name="Tritt A."/>
            <person name="Yoshinaga Y."/>
            <person name="Zwiers L.-H."/>
            <person name="Turgeon B."/>
            <person name="Goodwin S."/>
            <person name="Spatafora J."/>
            <person name="Crous P."/>
            <person name="Grigoriev I."/>
        </authorList>
    </citation>
    <scope>NUCLEOTIDE SEQUENCE</scope>
    <source>
        <strain evidence="4">CBS 125425</strain>
    </source>
</reference>
<dbReference type="Proteomes" id="UP000799444">
    <property type="component" value="Unassembled WGS sequence"/>
</dbReference>
<feature type="non-terminal residue" evidence="4">
    <location>
        <position position="1"/>
    </location>
</feature>
<keyword evidence="5" id="KW-1185">Reference proteome</keyword>
<evidence type="ECO:0000313" key="4">
    <source>
        <dbReference type="EMBL" id="KAF2734376.1"/>
    </source>
</evidence>
<dbReference type="SUPFAM" id="SSF48403">
    <property type="entry name" value="Ankyrin repeat"/>
    <property type="match status" value="1"/>
</dbReference>
<dbReference type="AlphaFoldDB" id="A0A9P4R0R9"/>
<dbReference type="SMART" id="SM00248">
    <property type="entry name" value="ANK"/>
    <property type="match status" value="4"/>
</dbReference>
<proteinExistence type="predicted"/>
<evidence type="ECO:0000313" key="5">
    <source>
        <dbReference type="Proteomes" id="UP000799444"/>
    </source>
</evidence>
<organism evidence="4 5">
    <name type="scientific">Polyplosphaeria fusca</name>
    <dbReference type="NCBI Taxonomy" id="682080"/>
    <lineage>
        <taxon>Eukaryota</taxon>
        <taxon>Fungi</taxon>
        <taxon>Dikarya</taxon>
        <taxon>Ascomycota</taxon>
        <taxon>Pezizomycotina</taxon>
        <taxon>Dothideomycetes</taxon>
        <taxon>Pleosporomycetidae</taxon>
        <taxon>Pleosporales</taxon>
        <taxon>Tetraplosphaeriaceae</taxon>
        <taxon>Polyplosphaeria</taxon>
    </lineage>
</organism>
<comment type="caution">
    <text evidence="4">The sequence shown here is derived from an EMBL/GenBank/DDBJ whole genome shotgun (WGS) entry which is preliminary data.</text>
</comment>
<sequence>AASAGGHEAVVKALVDAGADINARGGQYGNAFHAAAYEGHVRVLELLMSSETTMLLHDRYERTLLWWAAAGGSVATVKVLIAQYNFDPRAPNKFGQTPFWIASKKAHVSVSDFLAKECGETNVQRQDPSKNDDNRTSMTCDVCTLNVKGNEFHLHCQSCAGGDWNMCEDCEGRGAFCEDTTHFLVKRTMKDGNWVEVTS</sequence>
<dbReference type="PANTHER" id="PTHR24198:SF165">
    <property type="entry name" value="ANKYRIN REPEAT-CONTAINING PROTEIN-RELATED"/>
    <property type="match status" value="1"/>
</dbReference>
<dbReference type="Pfam" id="PF12796">
    <property type="entry name" value="Ank_2"/>
    <property type="match status" value="1"/>
</dbReference>
<evidence type="ECO:0000256" key="1">
    <source>
        <dbReference type="ARBA" id="ARBA00022737"/>
    </source>
</evidence>
<dbReference type="Gene3D" id="1.25.40.20">
    <property type="entry name" value="Ankyrin repeat-containing domain"/>
    <property type="match status" value="1"/>
</dbReference>
<dbReference type="PANTHER" id="PTHR24198">
    <property type="entry name" value="ANKYRIN REPEAT AND PROTEIN KINASE DOMAIN-CONTAINING PROTEIN"/>
    <property type="match status" value="1"/>
</dbReference>
<dbReference type="EMBL" id="ML996148">
    <property type="protein sequence ID" value="KAF2734376.1"/>
    <property type="molecule type" value="Genomic_DNA"/>
</dbReference>
<dbReference type="PROSITE" id="PS50088">
    <property type="entry name" value="ANK_REPEAT"/>
    <property type="match status" value="1"/>
</dbReference>
<keyword evidence="1" id="KW-0677">Repeat</keyword>
<name>A0A9P4R0R9_9PLEO</name>
<evidence type="ECO:0000256" key="3">
    <source>
        <dbReference type="PROSITE-ProRule" id="PRU00023"/>
    </source>
</evidence>